<dbReference type="Proteomes" id="UP000274504">
    <property type="component" value="Unassembled WGS sequence"/>
</dbReference>
<accession>A0A0R3STD0</accession>
<feature type="region of interest" description="Disordered" evidence="1">
    <location>
        <begin position="1"/>
        <end position="85"/>
    </location>
</feature>
<sequence>MYDSERHHKLELPRNSTHSPHEKRQRRSDHACINRRPCYENRPRRSTPEHDKPRIQVEDYERPMSSDKKPMSASERFRRNTPMHNKTQVYLEHHPMLTDEQPMPASETMKFRRSASEEEDKALHPAQQHSAMNAMHTTKKEGDSARVKRSPTQADRDSHRAEGCEYGIDLESDDGRMAPRSKRNTPPDDTRDTDKHHPKGLDKTHVPS</sequence>
<evidence type="ECO:0000256" key="1">
    <source>
        <dbReference type="SAM" id="MobiDB-lite"/>
    </source>
</evidence>
<dbReference type="EMBL" id="UYSG01011117">
    <property type="protein sequence ID" value="VDL60969.1"/>
    <property type="molecule type" value="Genomic_DNA"/>
</dbReference>
<proteinExistence type="predicted"/>
<feature type="compositionally biased region" description="Basic and acidic residues" evidence="1">
    <location>
        <begin position="154"/>
        <end position="163"/>
    </location>
</feature>
<evidence type="ECO:0000313" key="5">
    <source>
        <dbReference type="Proteomes" id="UP000321570"/>
    </source>
</evidence>
<organism evidence="6">
    <name type="scientific">Hymenolepis diminuta</name>
    <name type="common">Rat tapeworm</name>
    <dbReference type="NCBI Taxonomy" id="6216"/>
    <lineage>
        <taxon>Eukaryota</taxon>
        <taxon>Metazoa</taxon>
        <taxon>Spiralia</taxon>
        <taxon>Lophotrochozoa</taxon>
        <taxon>Platyhelminthes</taxon>
        <taxon>Cestoda</taxon>
        <taxon>Eucestoda</taxon>
        <taxon>Cyclophyllidea</taxon>
        <taxon>Hymenolepididae</taxon>
        <taxon>Hymenolepis</taxon>
    </lineage>
</organism>
<dbReference type="EMBL" id="CABIJS010000455">
    <property type="protein sequence ID" value="VUZ51960.1"/>
    <property type="molecule type" value="Genomic_DNA"/>
</dbReference>
<feature type="compositionally biased region" description="Basic and acidic residues" evidence="1">
    <location>
        <begin position="185"/>
        <end position="208"/>
    </location>
</feature>
<feature type="compositionally biased region" description="Basic and acidic residues" evidence="1">
    <location>
        <begin position="1"/>
        <end position="12"/>
    </location>
</feature>
<reference evidence="6" key="1">
    <citation type="submission" date="2017-02" db="UniProtKB">
        <authorList>
            <consortium name="WormBaseParasite"/>
        </authorList>
    </citation>
    <scope>IDENTIFICATION</scope>
</reference>
<gene>
    <name evidence="2" type="ORF">HDID_LOCUS8651</name>
    <name evidence="3" type="ORF">WMSIL1_LOCUS10598</name>
</gene>
<evidence type="ECO:0000313" key="4">
    <source>
        <dbReference type="Proteomes" id="UP000274504"/>
    </source>
</evidence>
<name>A0A0R3STD0_HYMDI</name>
<feature type="compositionally biased region" description="Basic and acidic residues" evidence="1">
    <location>
        <begin position="28"/>
        <end position="78"/>
    </location>
</feature>
<dbReference type="Proteomes" id="UP000321570">
    <property type="component" value="Unassembled WGS sequence"/>
</dbReference>
<dbReference type="WBParaSite" id="HDID_0000865301-mRNA-1">
    <property type="protein sequence ID" value="HDID_0000865301-mRNA-1"/>
    <property type="gene ID" value="HDID_0000865301"/>
</dbReference>
<evidence type="ECO:0000313" key="3">
    <source>
        <dbReference type="EMBL" id="VUZ51960.1"/>
    </source>
</evidence>
<protein>
    <submittedName>
        <fullName evidence="6">Btz domain-containing protein</fullName>
    </submittedName>
</protein>
<reference evidence="3 5" key="3">
    <citation type="submission" date="2019-07" db="EMBL/GenBank/DDBJ databases">
        <authorList>
            <person name="Jastrzebski P J."/>
            <person name="Paukszto L."/>
            <person name="Jastrzebski P J."/>
        </authorList>
    </citation>
    <scope>NUCLEOTIDE SEQUENCE [LARGE SCALE GENOMIC DNA]</scope>
    <source>
        <strain evidence="3 5">WMS-il1</strain>
    </source>
</reference>
<keyword evidence="5" id="KW-1185">Reference proteome</keyword>
<evidence type="ECO:0000313" key="6">
    <source>
        <dbReference type="WBParaSite" id="HDID_0000865301-mRNA-1"/>
    </source>
</evidence>
<feature type="region of interest" description="Disordered" evidence="1">
    <location>
        <begin position="97"/>
        <end position="208"/>
    </location>
</feature>
<dbReference type="AlphaFoldDB" id="A0A0R3STD0"/>
<evidence type="ECO:0000313" key="2">
    <source>
        <dbReference type="EMBL" id="VDL60969.1"/>
    </source>
</evidence>
<reference evidence="2 4" key="2">
    <citation type="submission" date="2018-11" db="EMBL/GenBank/DDBJ databases">
        <authorList>
            <consortium name="Pathogen Informatics"/>
        </authorList>
    </citation>
    <scope>NUCLEOTIDE SEQUENCE [LARGE SCALE GENOMIC DNA]</scope>
</reference>